<sequence>MVAIRYDNPEMTGEYSFGSGVTPAAFEADFLAQYGTTPAATALIVETILPEPEDSQALAARGNITHREITVDAPAFVPPPAVFDETVEALFSPQTSTIPTSRVQTSLPGPPTDWRVSQAQYEITDYTSNRVSFVSSFWWLGPNAPNKVPAGFGVEFEVNMYGSYNVGSRPNCRQVAIPGTMDPEYKKRQAAVNENWNWRVIRPDGLTAPSSLGAYADYNDLSDDCRRSSFAIGLRYPQNIQYVNGAYGVLIVIDAPKGYSAMSEVGAVNQVVSDSFCATTLGYLMSLTDCMGVSAGVWLSIYGPKAQTTLNIANHEFLAPRKCWLTDFTQHIDGDVYDNTAWACP</sequence>
<reference evidence="2" key="1">
    <citation type="journal article" date="2019" name="Int. J. Syst. Evol. Microbiol.">
        <title>The Global Catalogue of Microorganisms (GCM) 10K type strain sequencing project: providing services to taxonomists for standard genome sequencing and annotation.</title>
        <authorList>
            <consortium name="The Broad Institute Genomics Platform"/>
            <consortium name="The Broad Institute Genome Sequencing Center for Infectious Disease"/>
            <person name="Wu L."/>
            <person name="Ma J."/>
        </authorList>
    </citation>
    <scope>NUCLEOTIDE SEQUENCE [LARGE SCALE GENOMIC DNA]</scope>
    <source>
        <strain evidence="2">NBRC 108755</strain>
    </source>
</reference>
<dbReference type="EMBL" id="BSVA01000001">
    <property type="protein sequence ID" value="GMA89806.1"/>
    <property type="molecule type" value="Genomic_DNA"/>
</dbReference>
<protein>
    <recommendedName>
        <fullName evidence="3">Phosphodiester glycosidase domain-containing protein</fullName>
    </recommendedName>
</protein>
<proteinExistence type="predicted"/>
<gene>
    <name evidence="1" type="ORF">GCM10025869_03350</name>
</gene>
<name>A0ABQ6JQH9_9MICO</name>
<comment type="caution">
    <text evidence="1">The sequence shown here is derived from an EMBL/GenBank/DDBJ whole genome shotgun (WGS) entry which is preliminary data.</text>
</comment>
<dbReference type="Proteomes" id="UP001157069">
    <property type="component" value="Unassembled WGS sequence"/>
</dbReference>
<evidence type="ECO:0000313" key="2">
    <source>
        <dbReference type="Proteomes" id="UP001157069"/>
    </source>
</evidence>
<evidence type="ECO:0000313" key="1">
    <source>
        <dbReference type="EMBL" id="GMA89806.1"/>
    </source>
</evidence>
<evidence type="ECO:0008006" key="3">
    <source>
        <dbReference type="Google" id="ProtNLM"/>
    </source>
</evidence>
<keyword evidence="2" id="KW-1185">Reference proteome</keyword>
<organism evidence="1 2">
    <name type="scientific">Homoserinibacter gongjuensis</name>
    <dbReference type="NCBI Taxonomy" id="1162968"/>
    <lineage>
        <taxon>Bacteria</taxon>
        <taxon>Bacillati</taxon>
        <taxon>Actinomycetota</taxon>
        <taxon>Actinomycetes</taxon>
        <taxon>Micrococcales</taxon>
        <taxon>Microbacteriaceae</taxon>
        <taxon>Homoserinibacter</taxon>
    </lineage>
</organism>
<accession>A0ABQ6JQH9</accession>
<dbReference type="RefSeq" id="WP_284297251.1">
    <property type="nucleotide sequence ID" value="NZ_BSVA01000001.1"/>
</dbReference>